<organism evidence="1 2">
    <name type="scientific">Candidatus Bilamarchaeum dharawalense</name>
    <dbReference type="NCBI Taxonomy" id="2885759"/>
    <lineage>
        <taxon>Archaea</taxon>
        <taxon>Candidatus Micrarchaeota</taxon>
        <taxon>Candidatus Micrarchaeia</taxon>
        <taxon>Candidatus Anstonellales</taxon>
        <taxon>Candidatus Bilamarchaeaceae</taxon>
        <taxon>Candidatus Bilamarchaeum</taxon>
    </lineage>
</organism>
<keyword evidence="1" id="KW-0436">Ligase</keyword>
<name>A0A5E4LPH1_9ARCH</name>
<evidence type="ECO:0000313" key="1">
    <source>
        <dbReference type="EMBL" id="VVC03431.1"/>
    </source>
</evidence>
<dbReference type="PANTHER" id="PTHR42869:SF1">
    <property type="entry name" value="SLL0572 PROTEIN"/>
    <property type="match status" value="1"/>
</dbReference>
<reference evidence="1 2" key="1">
    <citation type="submission" date="2019-08" db="EMBL/GenBank/DDBJ databases">
        <authorList>
            <person name="Vazquez-Campos X."/>
        </authorList>
    </citation>
    <scope>NUCLEOTIDE SEQUENCE [LARGE SCALE GENOMIC DNA]</scope>
    <source>
        <strain evidence="1">LFW-283_2</strain>
    </source>
</reference>
<proteinExistence type="predicted"/>
<dbReference type="Proteomes" id="UP000789941">
    <property type="component" value="Unassembled WGS sequence"/>
</dbReference>
<dbReference type="PANTHER" id="PTHR42869">
    <property type="entry name" value="SLL0572 PROTEIN"/>
    <property type="match status" value="1"/>
</dbReference>
<evidence type="ECO:0000313" key="2">
    <source>
        <dbReference type="Proteomes" id="UP000789941"/>
    </source>
</evidence>
<dbReference type="SUPFAM" id="SSF52540">
    <property type="entry name" value="P-loop containing nucleoside triphosphate hydrolases"/>
    <property type="match status" value="1"/>
</dbReference>
<gene>
    <name evidence="1" type="primary">cpgS</name>
    <name evidence="1" type="ORF">LFW2832_00365</name>
</gene>
<dbReference type="InterPro" id="IPR053199">
    <property type="entry name" value="cDPG_synthetase-like"/>
</dbReference>
<sequence>MKKVLILGAAGRDFHNFNMFFRDNKDYQVIGFTATQIPNITGRKYPKELAGKLYPKGIPIFDEKDMEKLIEKYDIDEVYFSYSDVSHEYVMHLASRAQSKGASFVLLGPRETMLKSSKKIIAVTAVRTGCGKSPLSQAITKILVKNKKKVAVIRHPMPYGDLIKQKVQRFATLKDLDKQKCTIEEREEYEPHINNGIVVYAGVDYAEILKQAEKEADIILWDGGNNDLSFIKPDLLFVVTDALRPGHELWYYPGESNFRSADVVVINKVSENPTDVERIMKNAAHVNPKAKIIETDMILTPSKNINIYGKKVIVVEDGPTVTHGGMKFGAGFEYAARGGAEILDPRPHAVGSLKQIYSKYDHLAEVVPAMGYYGKQMEELSKTINNSKAELVVSGTPVDITKIIHVKIPVLHIKYTMEERSGSVEKTIEAFLK</sequence>
<dbReference type="EMBL" id="CABMJJ010000007">
    <property type="protein sequence ID" value="VVC03431.1"/>
    <property type="molecule type" value="Genomic_DNA"/>
</dbReference>
<dbReference type="Gene3D" id="3.40.50.720">
    <property type="entry name" value="NAD(P)-binding Rossmann-like Domain"/>
    <property type="match status" value="1"/>
</dbReference>
<dbReference type="AlphaFoldDB" id="A0A5E4LPH1"/>
<dbReference type="InterPro" id="IPR027417">
    <property type="entry name" value="P-loop_NTPase"/>
</dbReference>
<protein>
    <submittedName>
        <fullName evidence="1">Cyclic 2,3-diphosphoglycerate synthetase</fullName>
        <ecNumber evidence="1">6.5.-.-</ecNumber>
    </submittedName>
</protein>
<dbReference type="EC" id="6.5.-.-" evidence="1"/>
<accession>A0A5E4LPH1</accession>
<dbReference type="GO" id="GO:0016874">
    <property type="term" value="F:ligase activity"/>
    <property type="evidence" value="ECO:0007669"/>
    <property type="project" value="UniProtKB-KW"/>
</dbReference>
<comment type="caution">
    <text evidence="1">The sequence shown here is derived from an EMBL/GenBank/DDBJ whole genome shotgun (WGS) entry which is preliminary data.</text>
</comment>